<accession>A0A0N8VZY0</accession>
<name>A0A0N8VZY0_9CORY</name>
<dbReference type="EMBL" id="LKST01000001">
    <property type="protein sequence ID" value="KQB85154.1"/>
    <property type="molecule type" value="Genomic_DNA"/>
</dbReference>
<dbReference type="SUPFAM" id="SSF55154">
    <property type="entry name" value="CYTH-like phosphatases"/>
    <property type="match status" value="1"/>
</dbReference>
<dbReference type="InterPro" id="IPR023577">
    <property type="entry name" value="CYTH_domain"/>
</dbReference>
<evidence type="ECO:0000313" key="2">
    <source>
        <dbReference type="EMBL" id="KQB85154.1"/>
    </source>
</evidence>
<dbReference type="SMART" id="SM01118">
    <property type="entry name" value="CYTH"/>
    <property type="match status" value="1"/>
</dbReference>
<organism evidence="2 3">
    <name type="scientific">Corynebacterium oculi</name>
    <dbReference type="NCBI Taxonomy" id="1544416"/>
    <lineage>
        <taxon>Bacteria</taxon>
        <taxon>Bacillati</taxon>
        <taxon>Actinomycetota</taxon>
        <taxon>Actinomycetes</taxon>
        <taxon>Mycobacteriales</taxon>
        <taxon>Corynebacteriaceae</taxon>
        <taxon>Corynebacterium</taxon>
    </lineage>
</organism>
<dbReference type="PATRIC" id="fig|1544416.3.peg.296"/>
<comment type="caution">
    <text evidence="2">The sequence shown here is derived from an EMBL/GenBank/DDBJ whole genome shotgun (WGS) entry which is preliminary data.</text>
</comment>
<dbReference type="InterPro" id="IPR038186">
    <property type="entry name" value="CHAD_dom_sf"/>
</dbReference>
<dbReference type="Gene3D" id="2.40.320.10">
    <property type="entry name" value="Hypothetical Protein Pfu-838710-001"/>
    <property type="match status" value="1"/>
</dbReference>
<dbReference type="STRING" id="1544416.Cocul_00292"/>
<dbReference type="Proteomes" id="UP000050517">
    <property type="component" value="Unassembled WGS sequence"/>
</dbReference>
<dbReference type="SMART" id="SM00880">
    <property type="entry name" value="CHAD"/>
    <property type="match status" value="1"/>
</dbReference>
<keyword evidence="3" id="KW-1185">Reference proteome</keyword>
<dbReference type="PROSITE" id="PS51708">
    <property type="entry name" value="CHAD"/>
    <property type="match status" value="1"/>
</dbReference>
<dbReference type="PANTHER" id="PTHR39339:SF1">
    <property type="entry name" value="CHAD DOMAIN-CONTAINING PROTEIN"/>
    <property type="match status" value="1"/>
</dbReference>
<dbReference type="OrthoDB" id="9777271at2"/>
<gene>
    <name evidence="2" type="ORF">Cocul_00292</name>
</gene>
<feature type="domain" description="CHAD" evidence="1">
    <location>
        <begin position="239"/>
        <end position="540"/>
    </location>
</feature>
<dbReference type="Gene3D" id="1.40.20.10">
    <property type="entry name" value="CHAD domain"/>
    <property type="match status" value="1"/>
</dbReference>
<dbReference type="CDD" id="cd07374">
    <property type="entry name" value="CYTH-like_Pase"/>
    <property type="match status" value="1"/>
</dbReference>
<protein>
    <submittedName>
        <fullName evidence="2">CYTH domain protein</fullName>
    </submittedName>
</protein>
<dbReference type="PANTHER" id="PTHR39339">
    <property type="entry name" value="SLR1444 PROTEIN"/>
    <property type="match status" value="1"/>
</dbReference>
<sequence>MSTTQFLEVEAKYSVGADDPVPDLTKILNVHSTQATQQYELSAIYYDTRDLRLTRSKITLRRRTGGKDDGWHLKLPDTGSGRLEISTTLGQEASAAHAPSSPIGNNTDAVPAELLSHVRAVVRDHKLIPVAQVDNLRVESTLQAEDGSAVADFCDDRVTAWSLLPEASPEPRHWREWEFELAESLASTKLGRQILESADEQLTTVGAVDSHSPSKLLTALGESFALAPAPPTPLVFRKYDDRDEAFAGVLHALIATRDSLVEQDPGARRGDRRSVRTMLNAVRDLRSVLNMFTELFDHERWDNRIATASDIEAELKQLTVVLHRACDADAVAQQVHSLLDADATELIDRQARQRLEHDVDSRKKRAYYRVGAALDSERYLTMLDTLDDFLADPPLPGRMERRKATAIIVRAVKRGYMDFKNLRSSALEVFDDPEVTESEYEAHLSQMHRVAERLRTVSRVALEFTPYDSSRLSKESKKLVDTLLEAQYSVSVCELILKRARQAAGRGEDTFAYGLLYQAERERSRKVLRTIDQRHRSVKSGYKRFKQSIA</sequence>
<dbReference type="InterPro" id="IPR033469">
    <property type="entry name" value="CYTH-like_dom_sf"/>
</dbReference>
<proteinExistence type="predicted"/>
<dbReference type="RefSeq" id="WP_055121524.1">
    <property type="nucleotide sequence ID" value="NZ_LKST01000001.1"/>
</dbReference>
<evidence type="ECO:0000259" key="1">
    <source>
        <dbReference type="PROSITE" id="PS51708"/>
    </source>
</evidence>
<reference evidence="2 3" key="1">
    <citation type="submission" date="2015-10" db="EMBL/GenBank/DDBJ databases">
        <title>Corynebacteirum lowii and Corynebacterium oculi species nova, derived from human clinical disease and and emended description of Corynebacterium mastiditis.</title>
        <authorList>
            <person name="Bernard K."/>
            <person name="Pacheco A.L."/>
            <person name="Mcdougall C."/>
            <person name="Burtx T."/>
            <person name="Weibe D."/>
            <person name="Tyler S."/>
            <person name="Olson A.B."/>
            <person name="Cnockaert M."/>
            <person name="Eguchi H."/>
            <person name="Kuwahara T."/>
            <person name="Nakayama-Imaohji H."/>
            <person name="Boudewijins M."/>
            <person name="Van Hoecke F."/>
            <person name="Bernier A.-M."/>
            <person name="Vandamme P."/>
        </authorList>
    </citation>
    <scope>NUCLEOTIDE SEQUENCE [LARGE SCALE GENOMIC DNA]</scope>
    <source>
        <strain evidence="2 3">NML 130210</strain>
    </source>
</reference>
<dbReference type="Pfam" id="PF01928">
    <property type="entry name" value="CYTH"/>
    <property type="match status" value="1"/>
</dbReference>
<dbReference type="InterPro" id="IPR007899">
    <property type="entry name" value="CHAD_dom"/>
</dbReference>
<dbReference type="AlphaFoldDB" id="A0A0N8VZY0"/>
<dbReference type="Pfam" id="PF05235">
    <property type="entry name" value="CHAD"/>
    <property type="match status" value="1"/>
</dbReference>
<evidence type="ECO:0000313" key="3">
    <source>
        <dbReference type="Proteomes" id="UP000050517"/>
    </source>
</evidence>